<dbReference type="OrthoDB" id="3774077at2759"/>
<name>A0A0D2DFF1_9EURO</name>
<dbReference type="RefSeq" id="XP_016262019.1">
    <property type="nucleotide sequence ID" value="XM_016406415.1"/>
</dbReference>
<dbReference type="EMBL" id="KN847336">
    <property type="protein sequence ID" value="KIW41803.1"/>
    <property type="molecule type" value="Genomic_DNA"/>
</dbReference>
<evidence type="ECO:0000256" key="1">
    <source>
        <dbReference type="SAM" id="MobiDB-lite"/>
    </source>
</evidence>
<feature type="compositionally biased region" description="Polar residues" evidence="1">
    <location>
        <begin position="156"/>
        <end position="177"/>
    </location>
</feature>
<evidence type="ECO:0000313" key="2">
    <source>
        <dbReference type="EMBL" id="KIW41803.1"/>
    </source>
</evidence>
<keyword evidence="3" id="KW-1185">Reference proteome</keyword>
<feature type="region of interest" description="Disordered" evidence="1">
    <location>
        <begin position="125"/>
        <end position="177"/>
    </location>
</feature>
<sequence>MEEDSQIFVNASANETRSEQVTLLLKQLNNYERAPKGLVKSWLETQQNEENSTARIFLNEGRFPAWLAYFLTKNAAENRCHFLGKADCSRLIDDLENAPAAFRRSLAARVTAAIQPEVAKKIDNLHHKRIKPLQKGNMSQQPNKKRRLTEGDGCPPTSSTDILNPTDPPSNENVYPSSLNHSALEQMTVYSSVDSSDCFAEDEHVLVNASLAEATRLFPRDLSNAIRRNPDPKNENILVAAISMTFPNAPFTDKFGCQMALEVTDDKVQHLAWELFEVRLETRAGLRYVCFADGGSKILPNPKFTLQGCRRHIISSTFGPEMSNAIATSPLYQDDARQWRDCTDGVSMVISHQAHDGAVIFVSLGLWEGTRIKKKLYA</sequence>
<reference evidence="2 3" key="1">
    <citation type="submission" date="2015-01" db="EMBL/GenBank/DDBJ databases">
        <title>The Genome Sequence of Exophiala oligosperma CBS72588.</title>
        <authorList>
            <consortium name="The Broad Institute Genomics Platform"/>
            <person name="Cuomo C."/>
            <person name="de Hoog S."/>
            <person name="Gorbushina A."/>
            <person name="Stielow B."/>
            <person name="Teixiera M."/>
            <person name="Abouelleil A."/>
            <person name="Chapman S.B."/>
            <person name="Priest M."/>
            <person name="Young S.K."/>
            <person name="Wortman J."/>
            <person name="Nusbaum C."/>
            <person name="Birren B."/>
        </authorList>
    </citation>
    <scope>NUCLEOTIDE SEQUENCE [LARGE SCALE GENOMIC DNA]</scope>
    <source>
        <strain evidence="2 3">CBS 72588</strain>
    </source>
</reference>
<dbReference type="STRING" id="215243.A0A0D2DFF1"/>
<dbReference type="HOGENOM" id="CLU_028279_1_0_1"/>
<dbReference type="GeneID" id="27357488"/>
<accession>A0A0D2DFF1</accession>
<evidence type="ECO:0000313" key="3">
    <source>
        <dbReference type="Proteomes" id="UP000053342"/>
    </source>
</evidence>
<organism evidence="2 3">
    <name type="scientific">Exophiala oligosperma</name>
    <dbReference type="NCBI Taxonomy" id="215243"/>
    <lineage>
        <taxon>Eukaryota</taxon>
        <taxon>Fungi</taxon>
        <taxon>Dikarya</taxon>
        <taxon>Ascomycota</taxon>
        <taxon>Pezizomycotina</taxon>
        <taxon>Eurotiomycetes</taxon>
        <taxon>Chaetothyriomycetidae</taxon>
        <taxon>Chaetothyriales</taxon>
        <taxon>Herpotrichiellaceae</taxon>
        <taxon>Exophiala</taxon>
    </lineage>
</organism>
<protein>
    <submittedName>
        <fullName evidence="2">Uncharacterized protein</fullName>
    </submittedName>
</protein>
<gene>
    <name evidence="2" type="ORF">PV06_05414</name>
</gene>
<dbReference type="Proteomes" id="UP000053342">
    <property type="component" value="Unassembled WGS sequence"/>
</dbReference>
<dbReference type="VEuPathDB" id="FungiDB:PV06_05414"/>
<proteinExistence type="predicted"/>
<dbReference type="AlphaFoldDB" id="A0A0D2DFF1"/>